<evidence type="ECO:0000313" key="2">
    <source>
        <dbReference type="Proteomes" id="UP000308600"/>
    </source>
</evidence>
<sequence>MQGSIPRKFGSITLSERLHIFGTALCLPFILAWSLMTKPFVSRHAKKHWKRVVIETAIQTVTGAFNRVQLQYLFGDSTQRNIEKWAKRVKVPIEVEEIGENAKLTWMGQKRTDRVIFYFHGGAFLMPLQEPSLDFWKYIQRELKRRGQDVTFVVLQYTLVPNAVFPTPLQQAVRALEHLQTCGIQPQNLQLAGDSAGGNL</sequence>
<feature type="non-terminal residue" evidence="1">
    <location>
        <position position="200"/>
    </location>
</feature>
<name>A0ACD3A219_9AGAR</name>
<accession>A0ACD3A219</accession>
<organism evidence="1 2">
    <name type="scientific">Pluteus cervinus</name>
    <dbReference type="NCBI Taxonomy" id="181527"/>
    <lineage>
        <taxon>Eukaryota</taxon>
        <taxon>Fungi</taxon>
        <taxon>Dikarya</taxon>
        <taxon>Basidiomycota</taxon>
        <taxon>Agaricomycotina</taxon>
        <taxon>Agaricomycetes</taxon>
        <taxon>Agaricomycetidae</taxon>
        <taxon>Agaricales</taxon>
        <taxon>Pluteineae</taxon>
        <taxon>Pluteaceae</taxon>
        <taxon>Pluteus</taxon>
    </lineage>
</organism>
<proteinExistence type="predicted"/>
<dbReference type="Proteomes" id="UP000308600">
    <property type="component" value="Unassembled WGS sequence"/>
</dbReference>
<keyword evidence="2" id="KW-1185">Reference proteome</keyword>
<reference evidence="1 2" key="1">
    <citation type="journal article" date="2019" name="Nat. Ecol. Evol.">
        <title>Megaphylogeny resolves global patterns of mushroom evolution.</title>
        <authorList>
            <person name="Varga T."/>
            <person name="Krizsan K."/>
            <person name="Foldi C."/>
            <person name="Dima B."/>
            <person name="Sanchez-Garcia M."/>
            <person name="Sanchez-Ramirez S."/>
            <person name="Szollosi G.J."/>
            <person name="Szarkandi J.G."/>
            <person name="Papp V."/>
            <person name="Albert L."/>
            <person name="Andreopoulos W."/>
            <person name="Angelini C."/>
            <person name="Antonin V."/>
            <person name="Barry K.W."/>
            <person name="Bougher N.L."/>
            <person name="Buchanan P."/>
            <person name="Buyck B."/>
            <person name="Bense V."/>
            <person name="Catcheside P."/>
            <person name="Chovatia M."/>
            <person name="Cooper J."/>
            <person name="Damon W."/>
            <person name="Desjardin D."/>
            <person name="Finy P."/>
            <person name="Geml J."/>
            <person name="Haridas S."/>
            <person name="Hughes K."/>
            <person name="Justo A."/>
            <person name="Karasinski D."/>
            <person name="Kautmanova I."/>
            <person name="Kiss B."/>
            <person name="Kocsube S."/>
            <person name="Kotiranta H."/>
            <person name="LaButti K.M."/>
            <person name="Lechner B.E."/>
            <person name="Liimatainen K."/>
            <person name="Lipzen A."/>
            <person name="Lukacs Z."/>
            <person name="Mihaltcheva S."/>
            <person name="Morgado L.N."/>
            <person name="Niskanen T."/>
            <person name="Noordeloos M.E."/>
            <person name="Ohm R.A."/>
            <person name="Ortiz-Santana B."/>
            <person name="Ovrebo C."/>
            <person name="Racz N."/>
            <person name="Riley R."/>
            <person name="Savchenko A."/>
            <person name="Shiryaev A."/>
            <person name="Soop K."/>
            <person name="Spirin V."/>
            <person name="Szebenyi C."/>
            <person name="Tomsovsky M."/>
            <person name="Tulloss R.E."/>
            <person name="Uehling J."/>
            <person name="Grigoriev I.V."/>
            <person name="Vagvolgyi C."/>
            <person name="Papp T."/>
            <person name="Martin F.M."/>
            <person name="Miettinen O."/>
            <person name="Hibbett D.S."/>
            <person name="Nagy L.G."/>
        </authorList>
    </citation>
    <scope>NUCLEOTIDE SEQUENCE [LARGE SCALE GENOMIC DNA]</scope>
    <source>
        <strain evidence="1 2">NL-1719</strain>
    </source>
</reference>
<dbReference type="EMBL" id="ML208908">
    <property type="protein sequence ID" value="TFK59721.1"/>
    <property type="molecule type" value="Genomic_DNA"/>
</dbReference>
<gene>
    <name evidence="1" type="ORF">BDN72DRAFT_965955</name>
</gene>
<evidence type="ECO:0000313" key="1">
    <source>
        <dbReference type="EMBL" id="TFK59721.1"/>
    </source>
</evidence>
<protein>
    <submittedName>
        <fullName evidence="1">Uncharacterized protein</fullName>
    </submittedName>
</protein>